<dbReference type="InterPro" id="IPR036028">
    <property type="entry name" value="SH3-like_dom_sf"/>
</dbReference>
<feature type="compositionally biased region" description="Polar residues" evidence="1">
    <location>
        <begin position="482"/>
        <end position="498"/>
    </location>
</feature>
<feature type="region of interest" description="Disordered" evidence="1">
    <location>
        <begin position="649"/>
        <end position="920"/>
    </location>
</feature>
<gene>
    <name evidence="2" type="ORF">A4X13_0g5461</name>
</gene>
<dbReference type="EMBL" id="LWDF02000427">
    <property type="protein sequence ID" value="KAE8248819.1"/>
    <property type="molecule type" value="Genomic_DNA"/>
</dbReference>
<dbReference type="SUPFAM" id="SSF47769">
    <property type="entry name" value="SAM/Pointed domain"/>
    <property type="match status" value="1"/>
</dbReference>
<comment type="caution">
    <text evidence="2">The sequence shown here is derived from an EMBL/GenBank/DDBJ whole genome shotgun (WGS) entry which is preliminary data.</text>
</comment>
<reference evidence="2" key="2">
    <citation type="journal article" date="2019" name="IMA Fungus">
        <title>Genome sequencing and comparison of five Tilletia species to identify candidate genes for the detection of regulated species infecting wheat.</title>
        <authorList>
            <person name="Nguyen H.D.T."/>
            <person name="Sultana T."/>
            <person name="Kesanakurti P."/>
            <person name="Hambleton S."/>
        </authorList>
    </citation>
    <scope>NUCLEOTIDE SEQUENCE</scope>
    <source>
        <strain evidence="2">DAOMC 236416</strain>
    </source>
</reference>
<dbReference type="CDD" id="cd00174">
    <property type="entry name" value="SH3"/>
    <property type="match status" value="1"/>
</dbReference>
<protein>
    <recommendedName>
        <fullName evidence="4">PH domain-containing protein</fullName>
    </recommendedName>
</protein>
<keyword evidence="3" id="KW-1185">Reference proteome</keyword>
<dbReference type="Gene3D" id="1.10.150.50">
    <property type="entry name" value="Transcription Factor, Ets-1"/>
    <property type="match status" value="1"/>
</dbReference>
<dbReference type="CDD" id="cd09535">
    <property type="entry name" value="SAM_BOI-like_fungal"/>
    <property type="match status" value="1"/>
</dbReference>
<dbReference type="Proteomes" id="UP000077521">
    <property type="component" value="Unassembled WGS sequence"/>
</dbReference>
<evidence type="ECO:0000313" key="3">
    <source>
        <dbReference type="Proteomes" id="UP000077521"/>
    </source>
</evidence>
<evidence type="ECO:0008006" key="4">
    <source>
        <dbReference type="Google" id="ProtNLM"/>
    </source>
</evidence>
<feature type="compositionally biased region" description="Low complexity" evidence="1">
    <location>
        <begin position="87"/>
        <end position="114"/>
    </location>
</feature>
<dbReference type="PROSITE" id="PS50002">
    <property type="entry name" value="SH3"/>
    <property type="match status" value="1"/>
</dbReference>
<dbReference type="InterPro" id="IPR011993">
    <property type="entry name" value="PH-like_dom_sf"/>
</dbReference>
<feature type="compositionally biased region" description="Polar residues" evidence="1">
    <location>
        <begin position="734"/>
        <end position="755"/>
    </location>
</feature>
<dbReference type="Pfam" id="PF00169">
    <property type="entry name" value="PH"/>
    <property type="match status" value="1"/>
</dbReference>
<evidence type="ECO:0000313" key="2">
    <source>
        <dbReference type="EMBL" id="KAE8248819.1"/>
    </source>
</evidence>
<proteinExistence type="predicted"/>
<dbReference type="Pfam" id="PF00018">
    <property type="entry name" value="SH3_1"/>
    <property type="match status" value="1"/>
</dbReference>
<feature type="compositionally biased region" description="Low complexity" evidence="1">
    <location>
        <begin position="668"/>
        <end position="679"/>
    </location>
</feature>
<dbReference type="SMART" id="SM00233">
    <property type="entry name" value="PH"/>
    <property type="match status" value="1"/>
</dbReference>
<sequence length="1095" mass="112918">MASVADILWALHDFEAEQPDEVSFKAGEKIIVVEKDDEFSDGWYTGTNESGHTGLFPFAYTTTDQSLALQSKLASTHLHTGAEQAETTTPSTSTSAGLAQSQQEQSPSTTSPPTASKSNRRNSGDTDNFSIAETDAGGAPGASNFSSEYVPPSGGRAALAASAQRNAAQENASEREAEARRKASAQHQFEQEEQRQRALLEAAALSKATNQGNGPLIIGGRKQENAVASNSLTSISSSSRMSSAAPRTAPVAGMNVSYESEDSEGEDDNGFDFSQLKHIHAPILSGNNTPLAAATPRLNGGTSSSANLQAAAAAPSSLAPSPLVGATTSGSATPIAKLSSPAVIATAAAVPPSLPTIAEPTALSNTSLATPEVNRNNSATSDATARAPASVNSANAGVAGDPHEWSVDEVVEWGRAKGWDEATVLDKFREHEISGDVLMEMDVVILKEIEITAYGKRLKVANAIKELKRSMREAGNGGIGSEGTTPHTPGNESGQRTPANLHITPRRASLGLPDDFEQLQSPMYPPGAIVQPQSATSAQFAHMPPPPPPGTAPYNHTASYNNNNNGNGVQPPFTAPLFGGGNQVLGSRASIISASGSAGGRGGGAQHTRVESVDRPRSAGGLSLTGSFGGGPAGAHGLGAGWPRSGPLELGFSTMGGAPHARAVTDQSGSSARGSANGSVRNLMLDGTTAASSMDGDSSHDRANGASGGGGFLSGLGRGSSSSNGSKAARLSKTSDGAGSPNSPNLRAPGSSSLASARAVGHGERSSFFGLGQRNRKPAPKEADSKGGTLSRLGIGKGAGNKDRTSSIADLKDRISLPTSSPSYDADENSKRGTGSGIGITGAGLGSADSPSMDGTSDTSNLLGTPSGADDTTIMGQRSGNGRTGHEKTASVGSAGPEWNGIGTGPTSPLSPSGAAEGGPVMARIRPVDFEGWIKKKTERYGTWKPRYMALKGPDLVLLRDPTAEKIKGYVSMKGYKVIADENTNPGKYGFKILHEHEKPHYFSSDDPILVREWMKALMKSTIGRDHSFPVISSYNNATISLREAQRMNPPPRPPSPTSRARVQRANARPNTQTLSAKDASVLMGLSSPSMPGRM</sequence>
<accession>A0A177T851</accession>
<feature type="region of interest" description="Disordered" evidence="1">
    <location>
        <begin position="595"/>
        <end position="628"/>
    </location>
</feature>
<feature type="region of interest" description="Disordered" evidence="1">
    <location>
        <begin position="365"/>
        <end position="401"/>
    </location>
</feature>
<name>A0A177T851_9BASI</name>
<feature type="compositionally biased region" description="Gly residues" evidence="1">
    <location>
        <begin position="834"/>
        <end position="845"/>
    </location>
</feature>
<dbReference type="PROSITE" id="PS50105">
    <property type="entry name" value="SAM_DOMAIN"/>
    <property type="match status" value="1"/>
</dbReference>
<dbReference type="Gene3D" id="2.30.30.40">
    <property type="entry name" value="SH3 Domains"/>
    <property type="match status" value="1"/>
</dbReference>
<feature type="compositionally biased region" description="Low complexity" evidence="1">
    <location>
        <begin position="719"/>
        <end position="732"/>
    </location>
</feature>
<feature type="compositionally biased region" description="Basic and acidic residues" evidence="1">
    <location>
        <begin position="608"/>
        <end position="617"/>
    </location>
</feature>
<dbReference type="InterPro" id="IPR001452">
    <property type="entry name" value="SH3_domain"/>
</dbReference>
<feature type="compositionally biased region" description="Basic and acidic residues" evidence="1">
    <location>
        <begin position="800"/>
        <end position="815"/>
    </location>
</feature>
<dbReference type="InterPro" id="IPR001660">
    <property type="entry name" value="SAM"/>
</dbReference>
<dbReference type="InterPro" id="IPR013761">
    <property type="entry name" value="SAM/pointed_sf"/>
</dbReference>
<reference evidence="2" key="1">
    <citation type="submission" date="2016-04" db="EMBL/GenBank/DDBJ databases">
        <authorList>
            <person name="Nguyen H.D."/>
            <person name="Samba Siva P."/>
            <person name="Cullis J."/>
            <person name="Levesque C.A."/>
            <person name="Hambleton S."/>
        </authorList>
    </citation>
    <scope>NUCLEOTIDE SEQUENCE</scope>
    <source>
        <strain evidence="2">DAOMC 236416</strain>
    </source>
</reference>
<feature type="compositionally biased region" description="Polar residues" evidence="1">
    <location>
        <begin position="849"/>
        <end position="864"/>
    </location>
</feature>
<dbReference type="InterPro" id="IPR001849">
    <property type="entry name" value="PH_domain"/>
</dbReference>
<dbReference type="SUPFAM" id="SSF50044">
    <property type="entry name" value="SH3-domain"/>
    <property type="match status" value="1"/>
</dbReference>
<evidence type="ECO:0000256" key="1">
    <source>
        <dbReference type="SAM" id="MobiDB-lite"/>
    </source>
</evidence>
<dbReference type="AlphaFoldDB" id="A0A177T851"/>
<dbReference type="Gene3D" id="2.30.29.30">
    <property type="entry name" value="Pleckstrin-homology domain (PH domain)/Phosphotyrosine-binding domain (PTB)"/>
    <property type="match status" value="1"/>
</dbReference>
<dbReference type="SUPFAM" id="SSF50729">
    <property type="entry name" value="PH domain-like"/>
    <property type="match status" value="1"/>
</dbReference>
<dbReference type="SMART" id="SM00454">
    <property type="entry name" value="SAM"/>
    <property type="match status" value="1"/>
</dbReference>
<feature type="region of interest" description="Disordered" evidence="1">
    <location>
        <begin position="229"/>
        <end position="250"/>
    </location>
</feature>
<dbReference type="Pfam" id="PF07647">
    <property type="entry name" value="SAM_2"/>
    <property type="match status" value="1"/>
</dbReference>
<dbReference type="SMART" id="SM00326">
    <property type="entry name" value="SH3"/>
    <property type="match status" value="1"/>
</dbReference>
<feature type="compositionally biased region" description="Basic and acidic residues" evidence="1">
    <location>
        <begin position="172"/>
        <end position="181"/>
    </location>
</feature>
<feature type="region of interest" description="Disordered" evidence="1">
    <location>
        <begin position="79"/>
        <end position="195"/>
    </location>
</feature>
<feature type="compositionally biased region" description="Gly residues" evidence="1">
    <location>
        <begin position="706"/>
        <end position="718"/>
    </location>
</feature>
<feature type="region of interest" description="Disordered" evidence="1">
    <location>
        <begin position="473"/>
        <end position="499"/>
    </location>
</feature>
<feature type="compositionally biased region" description="Low complexity" evidence="1">
    <location>
        <begin position="156"/>
        <end position="171"/>
    </location>
</feature>
<organism evidence="2 3">
    <name type="scientific">Tilletia indica</name>
    <dbReference type="NCBI Taxonomy" id="43049"/>
    <lineage>
        <taxon>Eukaryota</taxon>
        <taxon>Fungi</taxon>
        <taxon>Dikarya</taxon>
        <taxon>Basidiomycota</taxon>
        <taxon>Ustilaginomycotina</taxon>
        <taxon>Exobasidiomycetes</taxon>
        <taxon>Tilletiales</taxon>
        <taxon>Tilletiaceae</taxon>
        <taxon>Tilletia</taxon>
    </lineage>
</organism>
<feature type="compositionally biased region" description="Polar residues" evidence="1">
    <location>
        <begin position="365"/>
        <end position="383"/>
    </location>
</feature>
<dbReference type="PROSITE" id="PS50003">
    <property type="entry name" value="PH_DOMAIN"/>
    <property type="match status" value="1"/>
</dbReference>
<feature type="compositionally biased region" description="Low complexity" evidence="1">
    <location>
        <begin position="229"/>
        <end position="245"/>
    </location>
</feature>
<feature type="region of interest" description="Disordered" evidence="1">
    <location>
        <begin position="1044"/>
        <end position="1095"/>
    </location>
</feature>